<evidence type="ECO:0000259" key="8">
    <source>
        <dbReference type="PROSITE" id="PS50011"/>
    </source>
</evidence>
<dbReference type="GeneID" id="27902402"/>
<dbReference type="InterPro" id="IPR008271">
    <property type="entry name" value="Ser/Thr_kinase_AS"/>
</dbReference>
<dbReference type="RefSeq" id="XP_016761928.1">
    <property type="nucleotide sequence ID" value="XM_016905265.1"/>
</dbReference>
<organism evidence="9 10">
    <name type="scientific">Sphaerulina musiva (strain SO2202)</name>
    <name type="common">Poplar stem canker fungus</name>
    <name type="synonym">Septoria musiva</name>
    <dbReference type="NCBI Taxonomy" id="692275"/>
    <lineage>
        <taxon>Eukaryota</taxon>
        <taxon>Fungi</taxon>
        <taxon>Dikarya</taxon>
        <taxon>Ascomycota</taxon>
        <taxon>Pezizomycotina</taxon>
        <taxon>Dothideomycetes</taxon>
        <taxon>Dothideomycetidae</taxon>
        <taxon>Mycosphaerellales</taxon>
        <taxon>Mycosphaerellaceae</taxon>
        <taxon>Sphaerulina</taxon>
    </lineage>
</organism>
<dbReference type="GO" id="GO:0004674">
    <property type="term" value="F:protein serine/threonine kinase activity"/>
    <property type="evidence" value="ECO:0007669"/>
    <property type="project" value="UniProtKB-KW"/>
</dbReference>
<evidence type="ECO:0000256" key="4">
    <source>
        <dbReference type="ARBA" id="ARBA00022777"/>
    </source>
</evidence>
<dbReference type="SUPFAM" id="SSF56112">
    <property type="entry name" value="Protein kinase-like (PK-like)"/>
    <property type="match status" value="1"/>
</dbReference>
<evidence type="ECO:0000256" key="6">
    <source>
        <dbReference type="PROSITE-ProRule" id="PRU10141"/>
    </source>
</evidence>
<dbReference type="PANTHER" id="PTHR24345">
    <property type="entry name" value="SERINE/THREONINE-PROTEIN KINASE PLK"/>
    <property type="match status" value="1"/>
</dbReference>
<dbReference type="OrthoDB" id="408964at2759"/>
<dbReference type="InterPro" id="IPR017441">
    <property type="entry name" value="Protein_kinase_ATP_BS"/>
</dbReference>
<protein>
    <submittedName>
        <fullName evidence="9">Pkinase-domain-containing protein</fullName>
    </submittedName>
</protein>
<dbReference type="HOGENOM" id="CLU_000288_46_0_1"/>
<dbReference type="InterPro" id="IPR033701">
    <property type="entry name" value="POLO_box_1"/>
</dbReference>
<feature type="compositionally biased region" description="Polar residues" evidence="7">
    <location>
        <begin position="523"/>
        <end position="540"/>
    </location>
</feature>
<dbReference type="Gene3D" id="3.30.1120.30">
    <property type="entry name" value="POLO box domain"/>
    <property type="match status" value="2"/>
</dbReference>
<gene>
    <name evidence="9" type="ORF">SEPMUDRAFT_148981</name>
</gene>
<dbReference type="PANTHER" id="PTHR24345:SF0">
    <property type="entry name" value="CELL CYCLE SERINE_THREONINE-PROTEIN KINASE CDC5_MSD2"/>
    <property type="match status" value="1"/>
</dbReference>
<dbReference type="InterPro" id="IPR011009">
    <property type="entry name" value="Kinase-like_dom_sf"/>
</dbReference>
<dbReference type="GO" id="GO:0005816">
    <property type="term" value="C:spindle pole body"/>
    <property type="evidence" value="ECO:0007669"/>
    <property type="project" value="TreeGrafter"/>
</dbReference>
<dbReference type="GO" id="GO:0005634">
    <property type="term" value="C:nucleus"/>
    <property type="evidence" value="ECO:0007669"/>
    <property type="project" value="TreeGrafter"/>
</dbReference>
<keyword evidence="4 9" id="KW-0418">Kinase</keyword>
<accession>M3B1Z1</accession>
<feature type="compositionally biased region" description="Basic and acidic residues" evidence="7">
    <location>
        <begin position="423"/>
        <end position="435"/>
    </location>
</feature>
<dbReference type="Pfam" id="PF00069">
    <property type="entry name" value="Pkinase"/>
    <property type="match status" value="1"/>
</dbReference>
<dbReference type="Gene3D" id="1.10.510.10">
    <property type="entry name" value="Transferase(Phosphotransferase) domain 1"/>
    <property type="match status" value="1"/>
</dbReference>
<dbReference type="GO" id="GO:0005524">
    <property type="term" value="F:ATP binding"/>
    <property type="evidence" value="ECO:0007669"/>
    <property type="project" value="UniProtKB-UniRule"/>
</dbReference>
<feature type="binding site" evidence="6">
    <location>
        <position position="56"/>
    </location>
    <ligand>
        <name>ATP</name>
        <dbReference type="ChEBI" id="CHEBI:30616"/>
    </ligand>
</feature>
<dbReference type="Pfam" id="PF00659">
    <property type="entry name" value="POLO_box"/>
    <property type="match status" value="1"/>
</dbReference>
<dbReference type="GO" id="GO:0007052">
    <property type="term" value="P:mitotic spindle organization"/>
    <property type="evidence" value="ECO:0007669"/>
    <property type="project" value="TreeGrafter"/>
</dbReference>
<evidence type="ECO:0000256" key="7">
    <source>
        <dbReference type="SAM" id="MobiDB-lite"/>
    </source>
</evidence>
<dbReference type="PROSITE" id="PS00108">
    <property type="entry name" value="PROTEIN_KINASE_ST"/>
    <property type="match status" value="1"/>
</dbReference>
<dbReference type="GO" id="GO:0000922">
    <property type="term" value="C:spindle pole"/>
    <property type="evidence" value="ECO:0007669"/>
    <property type="project" value="TreeGrafter"/>
</dbReference>
<dbReference type="CDD" id="cd13118">
    <property type="entry name" value="POLO_box_1"/>
    <property type="match status" value="1"/>
</dbReference>
<keyword evidence="3 6" id="KW-0547">Nucleotide-binding</keyword>
<evidence type="ECO:0000313" key="10">
    <source>
        <dbReference type="Proteomes" id="UP000016931"/>
    </source>
</evidence>
<dbReference type="PROSITE" id="PS00107">
    <property type="entry name" value="PROTEIN_KINASE_ATP"/>
    <property type="match status" value="1"/>
</dbReference>
<dbReference type="PROSITE" id="PS50011">
    <property type="entry name" value="PROTEIN_KINASE_DOM"/>
    <property type="match status" value="1"/>
</dbReference>
<keyword evidence="5 6" id="KW-0067">ATP-binding</keyword>
<feature type="region of interest" description="Disordered" evidence="7">
    <location>
        <begin position="421"/>
        <end position="507"/>
    </location>
</feature>
<evidence type="ECO:0000256" key="3">
    <source>
        <dbReference type="ARBA" id="ARBA00022741"/>
    </source>
</evidence>
<feature type="compositionally biased region" description="Low complexity" evidence="7">
    <location>
        <begin position="477"/>
        <end position="489"/>
    </location>
</feature>
<evidence type="ECO:0000256" key="5">
    <source>
        <dbReference type="ARBA" id="ARBA00022840"/>
    </source>
</evidence>
<dbReference type="InterPro" id="IPR036947">
    <property type="entry name" value="POLO_box_dom_sf"/>
</dbReference>
<evidence type="ECO:0000313" key="9">
    <source>
        <dbReference type="EMBL" id="EMF13807.1"/>
    </source>
</evidence>
<dbReference type="STRING" id="692275.M3B1Z1"/>
<dbReference type="EMBL" id="KB456263">
    <property type="protein sequence ID" value="EMF13807.1"/>
    <property type="molecule type" value="Genomic_DNA"/>
</dbReference>
<proteinExistence type="predicted"/>
<dbReference type="AlphaFoldDB" id="M3B1Z1"/>
<dbReference type="InterPro" id="IPR000959">
    <property type="entry name" value="POLO_box_dom"/>
</dbReference>
<dbReference type="Proteomes" id="UP000016931">
    <property type="component" value="Unassembled WGS sequence"/>
</dbReference>
<evidence type="ECO:0000256" key="2">
    <source>
        <dbReference type="ARBA" id="ARBA00022679"/>
    </source>
</evidence>
<dbReference type="SUPFAM" id="SSF82615">
    <property type="entry name" value="Polo-box domain"/>
    <property type="match status" value="2"/>
</dbReference>
<dbReference type="GO" id="GO:0005737">
    <property type="term" value="C:cytoplasm"/>
    <property type="evidence" value="ECO:0007669"/>
    <property type="project" value="TreeGrafter"/>
</dbReference>
<reference evidence="9 10" key="1">
    <citation type="journal article" date="2012" name="PLoS Pathog.">
        <title>Diverse lifestyles and strategies of plant pathogenesis encoded in the genomes of eighteen Dothideomycetes fungi.</title>
        <authorList>
            <person name="Ohm R.A."/>
            <person name="Feau N."/>
            <person name="Henrissat B."/>
            <person name="Schoch C.L."/>
            <person name="Horwitz B.A."/>
            <person name="Barry K.W."/>
            <person name="Condon B.J."/>
            <person name="Copeland A.C."/>
            <person name="Dhillon B."/>
            <person name="Glaser F."/>
            <person name="Hesse C.N."/>
            <person name="Kosti I."/>
            <person name="LaButti K."/>
            <person name="Lindquist E.A."/>
            <person name="Lucas S."/>
            <person name="Salamov A.A."/>
            <person name="Bradshaw R.E."/>
            <person name="Ciuffetti L."/>
            <person name="Hamelin R.C."/>
            <person name="Kema G.H.J."/>
            <person name="Lawrence C."/>
            <person name="Scott J.A."/>
            <person name="Spatafora J.W."/>
            <person name="Turgeon B.G."/>
            <person name="de Wit P.J.G.M."/>
            <person name="Zhong S."/>
            <person name="Goodwin S.B."/>
            <person name="Grigoriev I.V."/>
        </authorList>
    </citation>
    <scope>NUCLEOTIDE SEQUENCE [LARGE SCALE GENOMIC DNA]</scope>
    <source>
        <strain evidence="9 10">SO2202</strain>
    </source>
</reference>
<feature type="region of interest" description="Disordered" evidence="7">
    <location>
        <begin position="523"/>
        <end position="583"/>
    </location>
</feature>
<dbReference type="InterPro" id="IPR000719">
    <property type="entry name" value="Prot_kinase_dom"/>
</dbReference>
<dbReference type="eggNOG" id="KOG0575">
    <property type="taxonomic scope" value="Eukaryota"/>
</dbReference>
<dbReference type="SMART" id="SM00220">
    <property type="entry name" value="S_TKc"/>
    <property type="match status" value="1"/>
</dbReference>
<feature type="domain" description="Protein kinase" evidence="8">
    <location>
        <begin position="23"/>
        <end position="287"/>
    </location>
</feature>
<evidence type="ECO:0000256" key="1">
    <source>
        <dbReference type="ARBA" id="ARBA00022527"/>
    </source>
</evidence>
<name>M3B1Z1_SPHMS</name>
<keyword evidence="2" id="KW-0808">Transferase</keyword>
<dbReference type="GO" id="GO:0000776">
    <property type="term" value="C:kinetochore"/>
    <property type="evidence" value="ECO:0007669"/>
    <property type="project" value="TreeGrafter"/>
</dbReference>
<dbReference type="OMA" id="SPWIDFY"/>
<sequence>MSSNSIHADPPPPVVTEPSGISYATGGALGKGGFAICHKAERYDGSRPTGQIFALKIVKTRMEPAKLAQKFVTELQIHSKLSHPNIVTFHRAFSFQTSTYVVLELCPNGSLADMLKKRKQVTLPEIRRLVIQVCGAVKYLHHRHIVHRDLKTGNLFLDDRMNVKVGDFGLAALLVTERDMEVRRRTTMCGTPNYLAPEILEKGKGHDEKVDLWAIGVIAYTLAVGKAPFHASTKEEIYKKLRSGTYTWPELSATTNQSADLRDLVSSILVEEHQRPNPDAIVSHKFFKVAYVPAEIPKSARTEVPKWEVSIPSAETIRRGYSETWFSVCKESGVGEYEEGRCFPLNGGRKIRSIVHDMEKETQLGRQPMMPIPKDVVYTSMISDFEKTSPDSSAASVELPRKNFASRHMREMSHNEVAMPRFRATDTGKAARDTELMPPPRAPSRAARAPGTNSVRRAARTISEETAAKSSESVKIASDSSSSGPSSAAPVRVAKTRPAPVPSSSAPATVTVASALRESKNFATGTTTSHQTLPAEQSSDPLEKPQRSGTVKRSADASLARRPRAPRPAQERPSSPEELQLPAQPNVAKVARKRNVSQPVEQGPLATLDELKQVEPFKSRRKAPAAEVIEILSDPDSDDRDELKKPVESISATLKLPRPPRMTARLPQPRRKLHDEMEPAVPGTDPTAVLKKLAILRDNLAEALTRSATAKATSSLRRDSNDPGAGLPFVSRWVDYSRKHGVGYVLSDGTVGCIINATARAGQEPTPVTHVLVRNGQRWLKKVHQNKDFTGIDQVPLEIFEDRDLEGIKRKVYKGLGSVKEGPLLVEAERRRTLSVLWVKFGRYMCQSLDGSEETGDISPNQENFVRFYQRIGNVGVWAFADGCLQVHFPDHTKIVLSSSGQVISATVLTPEATSHLSQHGELLPQHVSNRDVLADSVQAMLFEGGRVRQRIVKANEISGKLAFIRDVVSQWITNDGLGRLDEDHQQQQGGGGAAKLSWQGLTVKENKTKVDRVTVGRYGGDDVRSTAAVETVRA</sequence>
<keyword evidence="10" id="KW-1185">Reference proteome</keyword>
<keyword evidence="1" id="KW-0723">Serine/threonine-protein kinase</keyword>